<evidence type="ECO:0000313" key="2">
    <source>
        <dbReference type="Proteomes" id="UP000294933"/>
    </source>
</evidence>
<proteinExistence type="predicted"/>
<evidence type="ECO:0000313" key="1">
    <source>
        <dbReference type="EMBL" id="TDL17186.1"/>
    </source>
</evidence>
<dbReference type="VEuPathDB" id="FungiDB:BD410DRAFT_885881"/>
<dbReference type="Proteomes" id="UP000294933">
    <property type="component" value="Unassembled WGS sequence"/>
</dbReference>
<name>A0A4Y7PQ77_9AGAM</name>
<gene>
    <name evidence="1" type="ORF">BD410DRAFT_885881</name>
</gene>
<keyword evidence="2" id="KW-1185">Reference proteome</keyword>
<dbReference type="EMBL" id="ML170226">
    <property type="protein sequence ID" value="TDL17186.1"/>
    <property type="molecule type" value="Genomic_DNA"/>
</dbReference>
<reference evidence="1 2" key="1">
    <citation type="submission" date="2018-06" db="EMBL/GenBank/DDBJ databases">
        <title>A transcriptomic atlas of mushroom development highlights an independent origin of complex multicellularity.</title>
        <authorList>
            <consortium name="DOE Joint Genome Institute"/>
            <person name="Krizsan K."/>
            <person name="Almasi E."/>
            <person name="Merenyi Z."/>
            <person name="Sahu N."/>
            <person name="Viragh M."/>
            <person name="Koszo T."/>
            <person name="Mondo S."/>
            <person name="Kiss B."/>
            <person name="Balint B."/>
            <person name="Kues U."/>
            <person name="Barry K."/>
            <person name="Hegedus J.C."/>
            <person name="Henrissat B."/>
            <person name="Johnson J."/>
            <person name="Lipzen A."/>
            <person name="Ohm R."/>
            <person name="Nagy I."/>
            <person name="Pangilinan J."/>
            <person name="Yan J."/>
            <person name="Xiong Y."/>
            <person name="Grigoriev I.V."/>
            <person name="Hibbett D.S."/>
            <person name="Nagy L.G."/>
        </authorList>
    </citation>
    <scope>NUCLEOTIDE SEQUENCE [LARGE SCALE GENOMIC DNA]</scope>
    <source>
        <strain evidence="1 2">SZMC22713</strain>
    </source>
</reference>
<sequence length="154" mass="17193">MHEGVAQLDKIGLGMVNEETSKRIDKFKLLVNASDLAADNGSRWCSKTTITSALQQSNTDRASKRIQQKRVGTWKAAKALKHLRQTTGLGSCPTRDVVFDLYLHARRLPSLAPDKCIELLSIGQWGSERYLKNTALFEPREVASLSLLVIEKEL</sequence>
<dbReference type="AlphaFoldDB" id="A0A4Y7PQ77"/>
<organism evidence="1 2">
    <name type="scientific">Rickenella mellea</name>
    <dbReference type="NCBI Taxonomy" id="50990"/>
    <lineage>
        <taxon>Eukaryota</taxon>
        <taxon>Fungi</taxon>
        <taxon>Dikarya</taxon>
        <taxon>Basidiomycota</taxon>
        <taxon>Agaricomycotina</taxon>
        <taxon>Agaricomycetes</taxon>
        <taxon>Hymenochaetales</taxon>
        <taxon>Rickenellaceae</taxon>
        <taxon>Rickenella</taxon>
    </lineage>
</organism>
<accession>A0A4Y7PQ77</accession>
<protein>
    <submittedName>
        <fullName evidence="1">Uncharacterized protein</fullName>
    </submittedName>
</protein>